<comment type="caution">
    <text evidence="1">The sequence shown here is derived from an EMBL/GenBank/DDBJ whole genome shotgun (WGS) entry which is preliminary data.</text>
</comment>
<evidence type="ECO:0000313" key="2">
    <source>
        <dbReference type="Proteomes" id="UP000186922"/>
    </source>
</evidence>
<proteinExistence type="predicted"/>
<evidence type="ECO:0000313" key="1">
    <source>
        <dbReference type="EMBL" id="GAV05471.1"/>
    </source>
</evidence>
<protein>
    <submittedName>
        <fullName evidence="1">Uncharacterized protein</fullName>
    </submittedName>
</protein>
<gene>
    <name evidence="1" type="primary">RvY_15601-1</name>
    <name evidence="1" type="synonym">RvY_15601.1</name>
    <name evidence="1" type="ORF">RvY_15601</name>
</gene>
<keyword evidence="2" id="KW-1185">Reference proteome</keyword>
<accession>A0A1D1VWN6</accession>
<dbReference type="Proteomes" id="UP000186922">
    <property type="component" value="Unassembled WGS sequence"/>
</dbReference>
<organism evidence="1 2">
    <name type="scientific">Ramazzottius varieornatus</name>
    <name type="common">Water bear</name>
    <name type="synonym">Tardigrade</name>
    <dbReference type="NCBI Taxonomy" id="947166"/>
    <lineage>
        <taxon>Eukaryota</taxon>
        <taxon>Metazoa</taxon>
        <taxon>Ecdysozoa</taxon>
        <taxon>Tardigrada</taxon>
        <taxon>Eutardigrada</taxon>
        <taxon>Parachela</taxon>
        <taxon>Hypsibioidea</taxon>
        <taxon>Ramazzottiidae</taxon>
        <taxon>Ramazzottius</taxon>
    </lineage>
</organism>
<reference evidence="1 2" key="1">
    <citation type="journal article" date="2016" name="Nat. Commun.">
        <title>Extremotolerant tardigrade genome and improved radiotolerance of human cultured cells by tardigrade-unique protein.</title>
        <authorList>
            <person name="Hashimoto T."/>
            <person name="Horikawa D.D."/>
            <person name="Saito Y."/>
            <person name="Kuwahara H."/>
            <person name="Kozuka-Hata H."/>
            <person name="Shin-I T."/>
            <person name="Minakuchi Y."/>
            <person name="Ohishi K."/>
            <person name="Motoyama A."/>
            <person name="Aizu T."/>
            <person name="Enomoto A."/>
            <person name="Kondo K."/>
            <person name="Tanaka S."/>
            <person name="Hara Y."/>
            <person name="Koshikawa S."/>
            <person name="Sagara H."/>
            <person name="Miura T."/>
            <person name="Yokobori S."/>
            <person name="Miyagawa K."/>
            <person name="Suzuki Y."/>
            <person name="Kubo T."/>
            <person name="Oyama M."/>
            <person name="Kohara Y."/>
            <person name="Fujiyama A."/>
            <person name="Arakawa K."/>
            <person name="Katayama T."/>
            <person name="Toyoda A."/>
            <person name="Kunieda T."/>
        </authorList>
    </citation>
    <scope>NUCLEOTIDE SEQUENCE [LARGE SCALE GENOMIC DNA]</scope>
    <source>
        <strain evidence="1 2">YOKOZUNA-1</strain>
    </source>
</reference>
<dbReference type="AlphaFoldDB" id="A0A1D1VWN6"/>
<dbReference type="EMBL" id="BDGG01000012">
    <property type="protein sequence ID" value="GAV05471.1"/>
    <property type="molecule type" value="Genomic_DNA"/>
</dbReference>
<name>A0A1D1VWN6_RAMVA</name>
<sequence length="90" mass="10410">MESWEMHHAYNMLVRFVTTKQYTYVFRGRAALPSIEVFFLLGSSTDGTASSETPVRRPGLHLQHRTFCPTIDLPNFVKKEEFEDASRIKS</sequence>